<evidence type="ECO:0000256" key="3">
    <source>
        <dbReference type="ARBA" id="ARBA00022729"/>
    </source>
</evidence>
<dbReference type="CDD" id="cd08977">
    <property type="entry name" value="SusD"/>
    <property type="match status" value="1"/>
</dbReference>
<dbReference type="InterPro" id="IPR012944">
    <property type="entry name" value="SusD_RagB_dom"/>
</dbReference>
<accession>A0ABV2T596</accession>
<dbReference type="Gene3D" id="1.25.40.390">
    <property type="match status" value="1"/>
</dbReference>
<dbReference type="SUPFAM" id="SSF48452">
    <property type="entry name" value="TPR-like"/>
    <property type="match status" value="1"/>
</dbReference>
<dbReference type="InterPro" id="IPR033985">
    <property type="entry name" value="SusD-like_N"/>
</dbReference>
<evidence type="ECO:0000256" key="2">
    <source>
        <dbReference type="ARBA" id="ARBA00006275"/>
    </source>
</evidence>
<evidence type="ECO:0000259" key="6">
    <source>
        <dbReference type="Pfam" id="PF07980"/>
    </source>
</evidence>
<dbReference type="InterPro" id="IPR011990">
    <property type="entry name" value="TPR-like_helical_dom_sf"/>
</dbReference>
<keyword evidence="3" id="KW-0732">Signal</keyword>
<dbReference type="Proteomes" id="UP001549749">
    <property type="component" value="Unassembled WGS sequence"/>
</dbReference>
<proteinExistence type="inferred from homology"/>
<dbReference type="Pfam" id="PF07980">
    <property type="entry name" value="SusD_RagB"/>
    <property type="match status" value="1"/>
</dbReference>
<dbReference type="RefSeq" id="WP_354660829.1">
    <property type="nucleotide sequence ID" value="NZ_JBEXAC010000001.1"/>
</dbReference>
<feature type="domain" description="RagB/SusD" evidence="6">
    <location>
        <begin position="364"/>
        <end position="469"/>
    </location>
</feature>
<keyword evidence="9" id="KW-1185">Reference proteome</keyword>
<keyword evidence="5" id="KW-0998">Cell outer membrane</keyword>
<dbReference type="Pfam" id="PF14322">
    <property type="entry name" value="SusD-like_3"/>
    <property type="match status" value="1"/>
</dbReference>
<comment type="similarity">
    <text evidence="2">Belongs to the SusD family.</text>
</comment>
<keyword evidence="4" id="KW-0472">Membrane</keyword>
<sequence length="511" mass="58275">MKCLKYIFFAITAVILLAPMVSCKKLLEQDPINSPYNEVFWKDEKDALQGLAGGYALLRKALTVNTAFGGNMSHFSYGDLTAFEFDRFNQYDLDFLITGGKGFSNASFIGDYLEDYHDWSPYFRVVTQANIILHHVPTIPDNKFTHEPVATRNKILGEALFLRAFSYFYMVRLWGDVPLVTTYDEDPAHAQNVGRTSEKTVLDTCINDLQQAISLLPWDYLDGAEKAVRANKGAAYALLAHVYMWKDFLNKGADNQNLTKAIAAVDAIQQSHKYRLVDSTEFVKLFKGKSDEGIFEINMQVGQSEQQTQSGFYYKCLMQPYIKGKTTQNGVLKKELIDDLYEGRNDYRYYYNFVFTSDNTSILTKYAGLNAENIFYKDLATYSLAAVDANIILFRYADVLLLRAEANAKLGQYGAARTDLAAVSTRAGASAYEGDDEGLYEEIFRERSRELFCEGQRWYDLVRTGFLKTEAGGVFGTARYDQEGWKWPVARKLFVNNYVLRQNRFWEGKVK</sequence>
<evidence type="ECO:0000313" key="9">
    <source>
        <dbReference type="Proteomes" id="UP001549749"/>
    </source>
</evidence>
<feature type="domain" description="SusD-like N-terminal" evidence="7">
    <location>
        <begin position="117"/>
        <end position="244"/>
    </location>
</feature>
<gene>
    <name evidence="8" type="ORF">ABR189_12475</name>
</gene>
<evidence type="ECO:0000256" key="5">
    <source>
        <dbReference type="ARBA" id="ARBA00023237"/>
    </source>
</evidence>
<evidence type="ECO:0000313" key="8">
    <source>
        <dbReference type="EMBL" id="MET6998193.1"/>
    </source>
</evidence>
<organism evidence="8 9">
    <name type="scientific">Chitinophaga defluvii</name>
    <dbReference type="NCBI Taxonomy" id="3163343"/>
    <lineage>
        <taxon>Bacteria</taxon>
        <taxon>Pseudomonadati</taxon>
        <taxon>Bacteroidota</taxon>
        <taxon>Chitinophagia</taxon>
        <taxon>Chitinophagales</taxon>
        <taxon>Chitinophagaceae</taxon>
        <taxon>Chitinophaga</taxon>
    </lineage>
</organism>
<dbReference type="EMBL" id="JBEXAC010000001">
    <property type="protein sequence ID" value="MET6998193.1"/>
    <property type="molecule type" value="Genomic_DNA"/>
</dbReference>
<evidence type="ECO:0000256" key="4">
    <source>
        <dbReference type="ARBA" id="ARBA00023136"/>
    </source>
</evidence>
<protein>
    <submittedName>
        <fullName evidence="8">RagB/SusD family nutrient uptake outer membrane protein</fullName>
    </submittedName>
</protein>
<evidence type="ECO:0000256" key="1">
    <source>
        <dbReference type="ARBA" id="ARBA00004442"/>
    </source>
</evidence>
<comment type="caution">
    <text evidence="8">The sequence shown here is derived from an EMBL/GenBank/DDBJ whole genome shotgun (WGS) entry which is preliminary data.</text>
</comment>
<name>A0ABV2T596_9BACT</name>
<reference evidence="8 9" key="1">
    <citation type="submission" date="2024-06" db="EMBL/GenBank/DDBJ databases">
        <title>Chitinophaga defluvii sp. nov., isolated from municipal sewage.</title>
        <authorList>
            <person name="Zhang L."/>
        </authorList>
    </citation>
    <scope>NUCLEOTIDE SEQUENCE [LARGE SCALE GENOMIC DNA]</scope>
    <source>
        <strain evidence="8 9">H8</strain>
    </source>
</reference>
<evidence type="ECO:0000259" key="7">
    <source>
        <dbReference type="Pfam" id="PF14322"/>
    </source>
</evidence>
<comment type="subcellular location">
    <subcellularLocation>
        <location evidence="1">Cell outer membrane</location>
    </subcellularLocation>
</comment>